<keyword evidence="1" id="KW-0812">Transmembrane</keyword>
<evidence type="ECO:0000313" key="2">
    <source>
        <dbReference type="EMBL" id="ELY50188.1"/>
    </source>
</evidence>
<evidence type="ECO:0000313" key="3">
    <source>
        <dbReference type="Proteomes" id="UP000011602"/>
    </source>
</evidence>
<proteinExistence type="predicted"/>
<dbReference type="RefSeq" id="WP_007261159.1">
    <property type="nucleotide sequence ID" value="NZ_AOHZ01000088.1"/>
</dbReference>
<dbReference type="STRING" id="1227499.C493_19516"/>
<accession>L9WPB6</accession>
<keyword evidence="3" id="KW-1185">Reference proteome</keyword>
<feature type="transmembrane region" description="Helical" evidence="1">
    <location>
        <begin position="34"/>
        <end position="53"/>
    </location>
</feature>
<dbReference type="AlphaFoldDB" id="L9WPB6"/>
<keyword evidence="1" id="KW-0472">Membrane</keyword>
<evidence type="ECO:0000256" key="1">
    <source>
        <dbReference type="SAM" id="Phobius"/>
    </source>
</evidence>
<sequence length="60" mass="6207">MDDVKAFTSAFLLIAISLPLVSYGSTNGAESLTSIGFVALLAACTIPIVLRYVDQSPASS</sequence>
<dbReference type="EMBL" id="AOHZ01000088">
    <property type="protein sequence ID" value="ELY50188.1"/>
    <property type="molecule type" value="Genomic_DNA"/>
</dbReference>
<dbReference type="OrthoDB" id="376103at2157"/>
<reference evidence="2 3" key="1">
    <citation type="journal article" date="2014" name="PLoS Genet.">
        <title>Phylogenetically driven sequencing of extremely halophilic archaea reveals strategies for static and dynamic osmo-response.</title>
        <authorList>
            <person name="Becker E.A."/>
            <person name="Seitzer P.M."/>
            <person name="Tritt A."/>
            <person name="Larsen D."/>
            <person name="Krusor M."/>
            <person name="Yao A.I."/>
            <person name="Wu D."/>
            <person name="Madern D."/>
            <person name="Eisen J.A."/>
            <person name="Darling A.E."/>
            <person name="Facciotti M.T."/>
        </authorList>
    </citation>
    <scope>NUCLEOTIDE SEQUENCE [LARGE SCALE GENOMIC DNA]</scope>
    <source>
        <strain evidence="2 3">JCM 12255</strain>
    </source>
</reference>
<organism evidence="2 3">
    <name type="scientific">Natronolimnohabitans innermongolicus JCM 12255</name>
    <dbReference type="NCBI Taxonomy" id="1227499"/>
    <lineage>
        <taxon>Archaea</taxon>
        <taxon>Methanobacteriati</taxon>
        <taxon>Methanobacteriota</taxon>
        <taxon>Stenosarchaea group</taxon>
        <taxon>Halobacteria</taxon>
        <taxon>Halobacteriales</taxon>
        <taxon>Natrialbaceae</taxon>
        <taxon>Natronolimnohabitans</taxon>
    </lineage>
</organism>
<gene>
    <name evidence="2" type="ORF">C493_19516</name>
</gene>
<protein>
    <submittedName>
        <fullName evidence="2">Uncharacterized protein</fullName>
    </submittedName>
</protein>
<comment type="caution">
    <text evidence="2">The sequence shown here is derived from an EMBL/GenBank/DDBJ whole genome shotgun (WGS) entry which is preliminary data.</text>
</comment>
<name>L9WPB6_9EURY</name>
<dbReference type="Proteomes" id="UP000011602">
    <property type="component" value="Unassembled WGS sequence"/>
</dbReference>
<keyword evidence="1" id="KW-1133">Transmembrane helix</keyword>